<gene>
    <name evidence="2" type="ORF">CRN84_04000</name>
</gene>
<dbReference type="OrthoDB" id="359414at2"/>
<dbReference type="AlphaFoldDB" id="A0A2C6DW74"/>
<reference evidence="3" key="1">
    <citation type="submission" date="2017-09" db="EMBL/GenBank/DDBJ databases">
        <title>FDA dAtabase for Regulatory Grade micrObial Sequences (FDA-ARGOS): Supporting development and validation of Infectious Disease Dx tests.</title>
        <authorList>
            <person name="Minogue T."/>
            <person name="Wolcott M."/>
            <person name="Wasieloski L."/>
            <person name="Aguilar W."/>
            <person name="Moore D."/>
            <person name="Tallon L."/>
            <person name="Sadzewicz L."/>
            <person name="Ott S."/>
            <person name="Zhao X."/>
            <person name="Nagaraj S."/>
            <person name="Vavikolanu K."/>
            <person name="Aluvathingal J."/>
            <person name="Nadendla S."/>
            <person name="Sichtig H."/>
        </authorList>
    </citation>
    <scope>NUCLEOTIDE SEQUENCE [LARGE SCALE GENOMIC DNA]</scope>
    <source>
        <strain evidence="3">FDAARGOS_387</strain>
    </source>
</reference>
<dbReference type="CDD" id="cd04301">
    <property type="entry name" value="NAT_SF"/>
    <property type="match status" value="1"/>
</dbReference>
<dbReference type="GO" id="GO:0016747">
    <property type="term" value="F:acyltransferase activity, transferring groups other than amino-acyl groups"/>
    <property type="evidence" value="ECO:0007669"/>
    <property type="project" value="InterPro"/>
</dbReference>
<dbReference type="SUPFAM" id="SSF55729">
    <property type="entry name" value="Acyl-CoA N-acyltransferases (Nat)"/>
    <property type="match status" value="1"/>
</dbReference>
<evidence type="ECO:0000259" key="1">
    <source>
        <dbReference type="PROSITE" id="PS51186"/>
    </source>
</evidence>
<name>A0A2C6DW74_9GAMM</name>
<dbReference type="PROSITE" id="PS51186">
    <property type="entry name" value="GNAT"/>
    <property type="match status" value="1"/>
</dbReference>
<sequence length="160" mass="17769">MTSVDLSNVLHIQASVYHADLLEGIEFFQNRLLLSAANCWVAEGEASLLGYLISYPWLRTFPPELDVMLENIPPYADSWFVHDCAISPAAQGLGVGKQLFTSAQKHALQQGFTHTSLVSLAQANSYWLRHGYTAVDNTPQLDKKLAQYGNGACYMYREVG</sequence>
<dbReference type="STRING" id="1111728.GCA_000427805_04452"/>
<dbReference type="EMBL" id="PDDX01000001">
    <property type="protein sequence ID" value="PHI32582.1"/>
    <property type="molecule type" value="Genomic_DNA"/>
</dbReference>
<feature type="domain" description="N-acetyltransferase" evidence="1">
    <location>
        <begin position="1"/>
        <end position="160"/>
    </location>
</feature>
<dbReference type="Pfam" id="PF00583">
    <property type="entry name" value="Acetyltransf_1"/>
    <property type="match status" value="1"/>
</dbReference>
<keyword evidence="3" id="KW-1185">Reference proteome</keyword>
<keyword evidence="2" id="KW-0808">Transferase</keyword>
<protein>
    <submittedName>
        <fullName evidence="2">GNAT family N-acetyltransferase</fullName>
    </submittedName>
</protein>
<dbReference type="InterPro" id="IPR016181">
    <property type="entry name" value="Acyl_CoA_acyltransferase"/>
</dbReference>
<comment type="caution">
    <text evidence="2">The sequence shown here is derived from an EMBL/GenBank/DDBJ whole genome shotgun (WGS) entry which is preliminary data.</text>
</comment>
<dbReference type="Proteomes" id="UP000224974">
    <property type="component" value="Unassembled WGS sequence"/>
</dbReference>
<dbReference type="Gene3D" id="3.40.630.30">
    <property type="match status" value="1"/>
</dbReference>
<accession>A0A2C6DW74</accession>
<organism evidence="2 3">
    <name type="scientific">Budvicia aquatica</name>
    <dbReference type="NCBI Taxonomy" id="82979"/>
    <lineage>
        <taxon>Bacteria</taxon>
        <taxon>Pseudomonadati</taxon>
        <taxon>Pseudomonadota</taxon>
        <taxon>Gammaproteobacteria</taxon>
        <taxon>Enterobacterales</taxon>
        <taxon>Budviciaceae</taxon>
        <taxon>Budvicia</taxon>
    </lineage>
</organism>
<proteinExistence type="predicted"/>
<evidence type="ECO:0000313" key="3">
    <source>
        <dbReference type="Proteomes" id="UP000224974"/>
    </source>
</evidence>
<dbReference type="InterPro" id="IPR000182">
    <property type="entry name" value="GNAT_dom"/>
</dbReference>
<evidence type="ECO:0000313" key="2">
    <source>
        <dbReference type="EMBL" id="PHI32582.1"/>
    </source>
</evidence>